<sequence>MFFTGNVEAESFFVVEDEETMVVMEICFRDAAISPSHNSDLLWPAHNINALLLFAKFVDGRGTQLIRAMTFLKPTLP</sequence>
<name>A0A5K0ZM05_9MAGN</name>
<proteinExistence type="predicted"/>
<protein>
    <submittedName>
        <fullName evidence="1">Uncharacterized protein</fullName>
    </submittedName>
</protein>
<dbReference type="AlphaFoldDB" id="A0A5K0ZM05"/>
<accession>A0A5K0ZM05</accession>
<organism evidence="1">
    <name type="scientific">Nymphaea colorata</name>
    <name type="common">pocket water lily</name>
    <dbReference type="NCBI Taxonomy" id="210225"/>
    <lineage>
        <taxon>Eukaryota</taxon>
        <taxon>Viridiplantae</taxon>
        <taxon>Streptophyta</taxon>
        <taxon>Embryophyta</taxon>
        <taxon>Tracheophyta</taxon>
        <taxon>Spermatophyta</taxon>
        <taxon>Magnoliopsida</taxon>
        <taxon>Nymphaeales</taxon>
        <taxon>Nymphaeaceae</taxon>
        <taxon>Nymphaea</taxon>
    </lineage>
</organism>
<evidence type="ECO:0000313" key="1">
    <source>
        <dbReference type="EMBL" id="VVV90445.1"/>
    </source>
</evidence>
<gene>
    <name evidence="1" type="ORF">NYM_LOCUS11130</name>
</gene>
<dbReference type="EMBL" id="LR721779">
    <property type="protein sequence ID" value="VVV90445.1"/>
    <property type="molecule type" value="Genomic_DNA"/>
</dbReference>
<reference evidence="1" key="1">
    <citation type="submission" date="2019-09" db="EMBL/GenBank/DDBJ databases">
        <authorList>
            <person name="Zhang L."/>
        </authorList>
    </citation>
    <scope>NUCLEOTIDE SEQUENCE</scope>
</reference>
<dbReference type="Gramene" id="NC14G0282130.1">
    <property type="protein sequence ID" value="NC14G0282130.1:cds"/>
    <property type="gene ID" value="NC14G0282130"/>
</dbReference>